<sequence>MSFRPCGCRQPKPSFLSCLSIQNKTKACADGEELISTRQMESSDLQAILQDKGTRKRYLPLVQNGVEITLEFTKVCEYYHKMGSDGQTWRTPEFQPTMKTRSSKSTSTIQESHMNSPVVKAEPSTPKEVLVSRKRPSTGTSYQPDNDGHQHVGNRPRLSSPTSNFQARLDRLQKKVKDLADSVKECAEQAEELEVARTVLEEKLVDDEEKSSKLATKQIQRELRKEIIPNITSLNEQIATLKGDLSNRLDLGRQVKEIQEQLQILEGRIAHEHAPPELSAKQMEEICQYIKQKISSLANDKTLNVKQSATPAAGKVSLDMGKACEIRGALQNMHKTFDEMIQHVLQSEEGGHGVNN</sequence>
<evidence type="ECO:0000313" key="3">
    <source>
        <dbReference type="Proteomes" id="UP000001072"/>
    </source>
</evidence>
<dbReference type="InParanoid" id="F4R8L8"/>
<protein>
    <submittedName>
        <fullName evidence="2">Uncharacterized protein</fullName>
    </submittedName>
</protein>
<dbReference type="GeneID" id="18921811"/>
<dbReference type="HOGENOM" id="CLU_778624_0_0_1"/>
<evidence type="ECO:0000256" key="1">
    <source>
        <dbReference type="SAM" id="MobiDB-lite"/>
    </source>
</evidence>
<reference evidence="3" key="1">
    <citation type="journal article" date="2011" name="Proc. Natl. Acad. Sci. U.S.A.">
        <title>Obligate biotrophy features unraveled by the genomic analysis of rust fungi.</title>
        <authorList>
            <person name="Duplessis S."/>
            <person name="Cuomo C.A."/>
            <person name="Lin Y.-C."/>
            <person name="Aerts A."/>
            <person name="Tisserant E."/>
            <person name="Veneault-Fourrey C."/>
            <person name="Joly D.L."/>
            <person name="Hacquard S."/>
            <person name="Amselem J."/>
            <person name="Cantarel B.L."/>
            <person name="Chiu R."/>
            <person name="Coutinho P.M."/>
            <person name="Feau N."/>
            <person name="Field M."/>
            <person name="Frey P."/>
            <person name="Gelhaye E."/>
            <person name="Goldberg J."/>
            <person name="Grabherr M.G."/>
            <person name="Kodira C.D."/>
            <person name="Kohler A."/>
            <person name="Kuees U."/>
            <person name="Lindquist E.A."/>
            <person name="Lucas S.M."/>
            <person name="Mago R."/>
            <person name="Mauceli E."/>
            <person name="Morin E."/>
            <person name="Murat C."/>
            <person name="Pangilinan J.L."/>
            <person name="Park R."/>
            <person name="Pearson M."/>
            <person name="Quesneville H."/>
            <person name="Rouhier N."/>
            <person name="Sakthikumar S."/>
            <person name="Salamov A.A."/>
            <person name="Schmutz J."/>
            <person name="Selles B."/>
            <person name="Shapiro H."/>
            <person name="Tanguay P."/>
            <person name="Tuskan G.A."/>
            <person name="Henrissat B."/>
            <person name="Van de Peer Y."/>
            <person name="Rouze P."/>
            <person name="Ellis J.G."/>
            <person name="Dodds P.N."/>
            <person name="Schein J.E."/>
            <person name="Zhong S."/>
            <person name="Hamelin R.C."/>
            <person name="Grigoriev I.V."/>
            <person name="Szabo L.J."/>
            <person name="Martin F."/>
        </authorList>
    </citation>
    <scope>NUCLEOTIDE SEQUENCE [LARGE SCALE GENOMIC DNA]</scope>
    <source>
        <strain evidence="3">98AG31 / pathotype 3-4-7</strain>
    </source>
</reference>
<accession>F4R8L8</accession>
<feature type="compositionally biased region" description="Low complexity" evidence="1">
    <location>
        <begin position="97"/>
        <end position="108"/>
    </location>
</feature>
<dbReference type="Proteomes" id="UP000001072">
    <property type="component" value="Unassembled WGS sequence"/>
</dbReference>
<gene>
    <name evidence="2" type="ORF">MELLADRAFT_102924</name>
</gene>
<dbReference type="EMBL" id="GL883093">
    <property type="protein sequence ID" value="EGG11089.1"/>
    <property type="molecule type" value="Genomic_DNA"/>
</dbReference>
<evidence type="ECO:0000313" key="2">
    <source>
        <dbReference type="EMBL" id="EGG11089.1"/>
    </source>
</evidence>
<name>F4R8L8_MELLP</name>
<proteinExistence type="predicted"/>
<dbReference type="AlphaFoldDB" id="F4R8L8"/>
<keyword evidence="3" id="KW-1185">Reference proteome</keyword>
<dbReference type="VEuPathDB" id="FungiDB:MELLADRAFT_102924"/>
<feature type="region of interest" description="Disordered" evidence="1">
    <location>
        <begin position="90"/>
        <end position="164"/>
    </location>
</feature>
<organism evidence="3">
    <name type="scientific">Melampsora larici-populina (strain 98AG31 / pathotype 3-4-7)</name>
    <name type="common">Poplar leaf rust fungus</name>
    <dbReference type="NCBI Taxonomy" id="747676"/>
    <lineage>
        <taxon>Eukaryota</taxon>
        <taxon>Fungi</taxon>
        <taxon>Dikarya</taxon>
        <taxon>Basidiomycota</taxon>
        <taxon>Pucciniomycotina</taxon>
        <taxon>Pucciniomycetes</taxon>
        <taxon>Pucciniales</taxon>
        <taxon>Melampsoraceae</taxon>
        <taxon>Melampsora</taxon>
    </lineage>
</organism>
<dbReference type="KEGG" id="mlr:MELLADRAFT_102924"/>
<dbReference type="RefSeq" id="XP_007405691.1">
    <property type="nucleotide sequence ID" value="XM_007405629.1"/>
</dbReference>